<name>A0A7R8XEA2_9CRUS</name>
<dbReference type="EMBL" id="LR901604">
    <property type="protein sequence ID" value="CAD7248975.1"/>
    <property type="molecule type" value="Genomic_DNA"/>
</dbReference>
<evidence type="ECO:0000259" key="5">
    <source>
        <dbReference type="Pfam" id="PF13873"/>
    </source>
</evidence>
<dbReference type="Proteomes" id="UP000677054">
    <property type="component" value="Unassembled WGS sequence"/>
</dbReference>
<evidence type="ECO:0000256" key="1">
    <source>
        <dbReference type="ARBA" id="ARBA00011764"/>
    </source>
</evidence>
<protein>
    <recommendedName>
        <fullName evidence="2">Regulatory protein zeste</fullName>
    </recommendedName>
</protein>
<evidence type="ECO:0000256" key="2">
    <source>
        <dbReference type="ARBA" id="ARBA00016807"/>
    </source>
</evidence>
<comment type="subunit">
    <text evidence="1">Self-associates forming complexes of several hundred monomers.</text>
</comment>
<dbReference type="InterPro" id="IPR028002">
    <property type="entry name" value="Myb_DNA-bind_5"/>
</dbReference>
<keyword evidence="7" id="KW-1185">Reference proteome</keyword>
<comment type="function">
    <text evidence="3">Involved in transvection phenomena (= synapsis-dependent gene expression), where the synaptic pairing of chromosomes carrying genes with which zeste interacts influences the expression of these genes. Zeste binds to DNA and stimulates transcription from a nearby promoter.</text>
</comment>
<evidence type="ECO:0000256" key="4">
    <source>
        <dbReference type="SAM" id="MobiDB-lite"/>
    </source>
</evidence>
<feature type="domain" description="Myb/SANT-like DNA-binding" evidence="5">
    <location>
        <begin position="154"/>
        <end position="229"/>
    </location>
</feature>
<accession>A0A7R8XEA2</accession>
<feature type="compositionally biased region" description="Low complexity" evidence="4">
    <location>
        <begin position="260"/>
        <end position="271"/>
    </location>
</feature>
<evidence type="ECO:0000256" key="3">
    <source>
        <dbReference type="ARBA" id="ARBA00025466"/>
    </source>
</evidence>
<dbReference type="EMBL" id="CAJPEV010002087">
    <property type="protein sequence ID" value="CAG0895596.1"/>
    <property type="molecule type" value="Genomic_DNA"/>
</dbReference>
<proteinExistence type="predicted"/>
<sequence>MVIESGVRGSPECYQEKYLEMLSAKVAMFGEVRKRDLCDRQQEVRPIVIVDSKVKTPLNYSGLRPHADGGASGSSSCVPVVRWRTTVTTVPLIVRTVLYGSCVKARHGFARADSPRHAYRTFAWISRLPGKKQFSLVQIRSQGQEMSGTQSKSRKFKVPELNALLQKVSEPNWKRVLLGEVTSENPRSGQVQLWKKVAGHVQYVTGVPRSGEEVEKKFNGMKRAAEKKLKGGQKLLEVDSKVLEICGKSDAVGREDEMRSGSSSEPPSDASGQKRTDGSEGDVSKPSTSRKRESSPAKPHASKVPRRSHEAERNQESSWAVIELLEEILKGIKGLREDFANDRNST</sequence>
<organism evidence="6">
    <name type="scientific">Darwinula stevensoni</name>
    <dbReference type="NCBI Taxonomy" id="69355"/>
    <lineage>
        <taxon>Eukaryota</taxon>
        <taxon>Metazoa</taxon>
        <taxon>Ecdysozoa</taxon>
        <taxon>Arthropoda</taxon>
        <taxon>Crustacea</taxon>
        <taxon>Oligostraca</taxon>
        <taxon>Ostracoda</taxon>
        <taxon>Podocopa</taxon>
        <taxon>Podocopida</taxon>
        <taxon>Darwinulocopina</taxon>
        <taxon>Darwinuloidea</taxon>
        <taxon>Darwinulidae</taxon>
        <taxon>Darwinula</taxon>
    </lineage>
</organism>
<reference evidence="6" key="1">
    <citation type="submission" date="2020-11" db="EMBL/GenBank/DDBJ databases">
        <authorList>
            <person name="Tran Van P."/>
        </authorList>
    </citation>
    <scope>NUCLEOTIDE SEQUENCE</scope>
</reference>
<dbReference type="AlphaFoldDB" id="A0A7R8XEA2"/>
<gene>
    <name evidence="6" type="ORF">DSTB1V02_LOCUS8778</name>
</gene>
<evidence type="ECO:0000313" key="6">
    <source>
        <dbReference type="EMBL" id="CAD7248975.1"/>
    </source>
</evidence>
<evidence type="ECO:0000313" key="7">
    <source>
        <dbReference type="Proteomes" id="UP000677054"/>
    </source>
</evidence>
<dbReference type="Pfam" id="PF13873">
    <property type="entry name" value="Myb_DNA-bind_5"/>
    <property type="match status" value="1"/>
</dbReference>
<feature type="region of interest" description="Disordered" evidence="4">
    <location>
        <begin position="249"/>
        <end position="319"/>
    </location>
</feature>